<dbReference type="InterPro" id="IPR001752">
    <property type="entry name" value="Kinesin_motor_dom"/>
</dbReference>
<accession>A0A7S4SBY1</accession>
<dbReference type="InterPro" id="IPR027640">
    <property type="entry name" value="Kinesin-like_fam"/>
</dbReference>
<reference evidence="5" key="1">
    <citation type="submission" date="2021-01" db="EMBL/GenBank/DDBJ databases">
        <authorList>
            <person name="Corre E."/>
            <person name="Pelletier E."/>
            <person name="Niang G."/>
            <person name="Scheremetjew M."/>
            <person name="Finn R."/>
            <person name="Kale V."/>
            <person name="Holt S."/>
            <person name="Cochrane G."/>
            <person name="Meng A."/>
            <person name="Brown T."/>
            <person name="Cohen L."/>
        </authorList>
    </citation>
    <scope>NUCLEOTIDE SEQUENCE</scope>
    <source>
        <strain evidence="5">CCMP3105</strain>
    </source>
</reference>
<keyword evidence="2" id="KW-0175">Coiled coil</keyword>
<dbReference type="GO" id="GO:0007018">
    <property type="term" value="P:microtubule-based movement"/>
    <property type="evidence" value="ECO:0007669"/>
    <property type="project" value="InterPro"/>
</dbReference>
<dbReference type="SUPFAM" id="SSF52540">
    <property type="entry name" value="P-loop containing nucleoside triphosphate hydrolases"/>
    <property type="match status" value="1"/>
</dbReference>
<dbReference type="SMART" id="SM00129">
    <property type="entry name" value="KISc"/>
    <property type="match status" value="1"/>
</dbReference>
<protein>
    <recommendedName>
        <fullName evidence="4">Kinesin motor domain-containing protein</fullName>
    </recommendedName>
</protein>
<keyword evidence="1" id="KW-0067">ATP-binding</keyword>
<gene>
    <name evidence="5" type="ORF">AMON00008_LOCUS47379</name>
</gene>
<dbReference type="InterPro" id="IPR027417">
    <property type="entry name" value="P-loop_NTPase"/>
</dbReference>
<evidence type="ECO:0000259" key="4">
    <source>
        <dbReference type="PROSITE" id="PS50067"/>
    </source>
</evidence>
<dbReference type="GO" id="GO:0003777">
    <property type="term" value="F:microtubule motor activity"/>
    <property type="evidence" value="ECO:0007669"/>
    <property type="project" value="InterPro"/>
</dbReference>
<feature type="domain" description="Kinesin motor" evidence="4">
    <location>
        <begin position="391"/>
        <end position="706"/>
    </location>
</feature>
<dbReference type="GO" id="GO:0008017">
    <property type="term" value="F:microtubule binding"/>
    <property type="evidence" value="ECO:0007669"/>
    <property type="project" value="InterPro"/>
</dbReference>
<proteinExistence type="inferred from homology"/>
<evidence type="ECO:0000256" key="2">
    <source>
        <dbReference type="SAM" id="Coils"/>
    </source>
</evidence>
<feature type="region of interest" description="Disordered" evidence="3">
    <location>
        <begin position="177"/>
        <end position="254"/>
    </location>
</feature>
<keyword evidence="1" id="KW-0505">Motor protein</keyword>
<evidence type="ECO:0000256" key="1">
    <source>
        <dbReference type="PROSITE-ProRule" id="PRU00283"/>
    </source>
</evidence>
<dbReference type="Gene3D" id="3.40.850.10">
    <property type="entry name" value="Kinesin motor domain"/>
    <property type="match status" value="1"/>
</dbReference>
<sequence length="710" mass="78360">MDFHGAVRGLQKPKAYDPAFADRPARESRLQQMRDLGFDEPEAVGGAGHAELEDKCRELVEELEAARAELEALRASEARTAQKLQSFQQVNRSQSALVRAELAKCRRKLAHTQAVAGRLREQGEWLQAQQPGLALPGHLHGLPSEEDAAEEAAELLQMHHRWENDITQLQAELQGAGNAAASTASAELEEARQRVSELEAALQRHEQQSGQQLKEIEKLRRSQASPQQAPAAAAGAGGDSSAVRKELDSADEKAKEQMRKLKQLATAYKKLEHEKQDVDAKLSAAQQALEVARAEAAKPQAPQRPTVPRELLDRLQQAAAASRAQLTELRAGVQADLVRQVPSILEEAMQSRMADMKQLIEAGTKEWKDKYELESARRRKLHNLVQELKGNIRVYCRVRPLAAHESGSCISFPSGDEIQIRNEESGMKKTWQFNEIFKQDSTQAMLFAGIRDLVVSMMDGYNVCIFAYGQTGAGKTHSMQGTRDNPGIYMRTFNELFKVAKERSGWRVELKGALIEIYNEEIRDLLIGPNDKRTKLQVRQGKEGNHVPGLTLQPVGNAEDVDSLLSMGQQNRTVAATDMNMHSSRSHLLVQIYGSMTTSEGKQLSSCITLVDLAGSERLAKSGVSGDRAKEAIAINKSLSALGDVINSRATKNAHTPFRNSALTHLLQDSLSGDSKTLMLMQINPCKDHVEESLCSLTFGARVNAVEMKK</sequence>
<feature type="compositionally biased region" description="Basic and acidic residues" evidence="3">
    <location>
        <begin position="189"/>
        <end position="207"/>
    </location>
</feature>
<feature type="compositionally biased region" description="Basic and acidic residues" evidence="3">
    <location>
        <begin position="242"/>
        <end position="254"/>
    </location>
</feature>
<dbReference type="PRINTS" id="PR00380">
    <property type="entry name" value="KINESINHEAVY"/>
</dbReference>
<feature type="region of interest" description="Disordered" evidence="3">
    <location>
        <begin position="1"/>
        <end position="30"/>
    </location>
</feature>
<comment type="similarity">
    <text evidence="1">Belongs to the TRAFAC class myosin-kinesin ATPase superfamily. Kinesin family.</text>
</comment>
<dbReference type="GO" id="GO:0005524">
    <property type="term" value="F:ATP binding"/>
    <property type="evidence" value="ECO:0007669"/>
    <property type="project" value="UniProtKB-UniRule"/>
</dbReference>
<dbReference type="EMBL" id="HBNR01067046">
    <property type="protein sequence ID" value="CAE4639596.1"/>
    <property type="molecule type" value="Transcribed_RNA"/>
</dbReference>
<evidence type="ECO:0000256" key="3">
    <source>
        <dbReference type="SAM" id="MobiDB-lite"/>
    </source>
</evidence>
<feature type="binding site" evidence="1">
    <location>
        <begin position="469"/>
        <end position="476"/>
    </location>
    <ligand>
        <name>ATP</name>
        <dbReference type="ChEBI" id="CHEBI:30616"/>
    </ligand>
</feature>
<dbReference type="PANTHER" id="PTHR47972">
    <property type="entry name" value="KINESIN-LIKE PROTEIN KLP-3"/>
    <property type="match status" value="1"/>
</dbReference>
<feature type="coiled-coil region" evidence="2">
    <location>
        <begin position="49"/>
        <end position="83"/>
    </location>
</feature>
<feature type="compositionally biased region" description="Low complexity" evidence="3">
    <location>
        <begin position="177"/>
        <end position="186"/>
    </location>
</feature>
<name>A0A7S4SBY1_9DINO</name>
<dbReference type="PROSITE" id="PS50067">
    <property type="entry name" value="KINESIN_MOTOR_2"/>
    <property type="match status" value="1"/>
</dbReference>
<evidence type="ECO:0000313" key="5">
    <source>
        <dbReference type="EMBL" id="CAE4639596.1"/>
    </source>
</evidence>
<dbReference type="Pfam" id="PF00225">
    <property type="entry name" value="Kinesin"/>
    <property type="match status" value="1"/>
</dbReference>
<feature type="compositionally biased region" description="Low complexity" evidence="3">
    <location>
        <begin position="222"/>
        <end position="234"/>
    </location>
</feature>
<dbReference type="AlphaFoldDB" id="A0A7S4SBY1"/>
<keyword evidence="1" id="KW-0547">Nucleotide-binding</keyword>
<organism evidence="5">
    <name type="scientific">Alexandrium monilatum</name>
    <dbReference type="NCBI Taxonomy" id="311494"/>
    <lineage>
        <taxon>Eukaryota</taxon>
        <taxon>Sar</taxon>
        <taxon>Alveolata</taxon>
        <taxon>Dinophyceae</taxon>
        <taxon>Gonyaulacales</taxon>
        <taxon>Pyrocystaceae</taxon>
        <taxon>Alexandrium</taxon>
    </lineage>
</organism>
<dbReference type="InterPro" id="IPR036961">
    <property type="entry name" value="Kinesin_motor_dom_sf"/>
</dbReference>